<evidence type="ECO:0000256" key="3">
    <source>
        <dbReference type="ARBA" id="ARBA00022840"/>
    </source>
</evidence>
<evidence type="ECO:0000256" key="1">
    <source>
        <dbReference type="ARBA" id="ARBA00022741"/>
    </source>
</evidence>
<dbReference type="Pfam" id="PF23162">
    <property type="entry name" value="AEP_C962R"/>
    <property type="match status" value="1"/>
</dbReference>
<dbReference type="InterPro" id="IPR014819">
    <property type="entry name" value="PriCT_2"/>
</dbReference>
<keyword evidence="3" id="KW-0067">ATP-binding</keyword>
<keyword evidence="2" id="KW-0378">Hydrolase</keyword>
<dbReference type="PROSITE" id="PS51206">
    <property type="entry name" value="SF3_HELICASE_1"/>
    <property type="match status" value="1"/>
</dbReference>
<organism evidence="5">
    <name type="scientific">Rhinella marina erythrocytic-like virus</name>
    <dbReference type="NCBI Taxonomy" id="2859906"/>
    <lineage>
        <taxon>Viruses</taxon>
        <taxon>Varidnaviria</taxon>
        <taxon>Bamfordvirae</taxon>
        <taxon>Nucleocytoviricota</taxon>
        <taxon>Megaviricetes</taxon>
        <taxon>Pimascovirales</taxon>
        <taxon>Pimascovirales incertae sedis</taxon>
        <taxon>Iridoviridae</taxon>
    </lineage>
</organism>
<proteinExistence type="predicted"/>
<dbReference type="InterPro" id="IPR051620">
    <property type="entry name" value="ORF904-like_C"/>
</dbReference>
<dbReference type="InterPro" id="IPR014015">
    <property type="entry name" value="Helicase_SF3_DNA-vir"/>
</dbReference>
<dbReference type="SUPFAM" id="SSF52540">
    <property type="entry name" value="P-loop containing nucleoside triphosphate hydrolases"/>
    <property type="match status" value="1"/>
</dbReference>
<evidence type="ECO:0000313" key="5">
    <source>
        <dbReference type="EMBL" id="QXT57820.1"/>
    </source>
</evidence>
<evidence type="ECO:0000259" key="4">
    <source>
        <dbReference type="PROSITE" id="PS51206"/>
    </source>
</evidence>
<accession>A0A8F6UAC4</accession>
<dbReference type="InterPro" id="IPR014818">
    <property type="entry name" value="Phage/plasmid_primase_P4_C"/>
</dbReference>
<dbReference type="InterPro" id="IPR006500">
    <property type="entry name" value="Helicase_put_C_phage/plasmid"/>
</dbReference>
<dbReference type="NCBIfam" id="TIGR01613">
    <property type="entry name" value="primase_Cterm"/>
    <property type="match status" value="1"/>
</dbReference>
<dbReference type="PANTHER" id="PTHR35372">
    <property type="entry name" value="ATP BINDING PROTEIN-RELATED"/>
    <property type="match status" value="1"/>
</dbReference>
<dbReference type="GO" id="GO:0005524">
    <property type="term" value="F:ATP binding"/>
    <property type="evidence" value="ECO:0007669"/>
    <property type="project" value="UniProtKB-KW"/>
</dbReference>
<dbReference type="InterPro" id="IPR027417">
    <property type="entry name" value="P-loop_NTPase"/>
</dbReference>
<keyword evidence="1" id="KW-0547">Nucleotide-binding</keyword>
<evidence type="ECO:0000256" key="2">
    <source>
        <dbReference type="ARBA" id="ARBA00022801"/>
    </source>
</evidence>
<name>A0A8F6UAC4_9VIRU</name>
<dbReference type="GO" id="GO:0016817">
    <property type="term" value="F:hydrolase activity, acting on acid anhydrides"/>
    <property type="evidence" value="ECO:0007669"/>
    <property type="project" value="InterPro"/>
</dbReference>
<protein>
    <submittedName>
        <fullName evidence="5">D5 Family NTPase involved in DNA replication</fullName>
    </submittedName>
</protein>
<feature type="domain" description="SF3 helicase" evidence="4">
    <location>
        <begin position="560"/>
        <end position="724"/>
    </location>
</feature>
<dbReference type="Gene3D" id="3.40.50.300">
    <property type="entry name" value="P-loop containing nucleotide triphosphate hydrolases"/>
    <property type="match status" value="1"/>
</dbReference>
<dbReference type="EMBL" id="MW582940">
    <property type="protein sequence ID" value="QXT57820.1"/>
    <property type="molecule type" value="Genomic_DNA"/>
</dbReference>
<dbReference type="Pfam" id="PF08707">
    <property type="entry name" value="PriCT_2"/>
    <property type="match status" value="1"/>
</dbReference>
<dbReference type="PANTHER" id="PTHR35372:SF2">
    <property type="entry name" value="SF3 HELICASE DOMAIN-CONTAINING PROTEIN"/>
    <property type="match status" value="1"/>
</dbReference>
<dbReference type="InterPro" id="IPR056443">
    <property type="entry name" value="AEP_C962R"/>
</dbReference>
<sequence>MAPRLDKFLFDYKSTTTFHTHVSLSKPIGKFTINSKLPEFWKIYTETIKHTAPSIAESPCDEMPVVVDIDLSDKYLEGEPRQLYTQKDVELIVKTFQTAIKEIITKCNTSHLSCVLLEKSPYVEETGSGFKLLKNGFHLHFPKMFIDRQVQKVYLFPIVEKLLTGTSMAGHVDENSVNVHWLLYGSCKPGKFPYLVTKCFNHLGKETDFVETFKDHRICFPNLCDTFEDKIPQIFSIILGDRKEYYHSPKTSIVTPLLDKFTFIRTSRKPFVQTSIEESMMEAEQLVGMIDPKRSDNRTDWLTVGFCLHNISEGDDEGLTCWLSFSEQSDKYSEVECLSLWENMRENRYTIGTLKHFAKLDNPEKYSAWLRTKSEGLLDKIIKTSHHDVASLMFTEYGSEFVCASISDKTWFQFIDHTWKQVDRGTTLRKRISADNGVLMQLLLKKLFSAQEEDNPDLVKDIEKVIRGLKSSPTKNNIMVECAEVFYNKDFYAMLNSDPYLFAFKNGIYDFTQNTFRPGKPEDYISKQVAVDYLDFKSFNHPQIIKVDDYFRQIFPNQGIRNYFLWQTSKVFIGGNIDKICLFWTGTGNNGKTITQSLFEKLLGPYAVKLNTNVITGKKIQNGSANPEMARLGDGCRWAVMEEPNSDETINTGIFKNLTGNDSFFARDLYCSGKNTREIKPFFKLHFICNKLPELSNADIATWNRIRVIPFETTFTNINKCPQTRAEQEEQKIFPADLHLEEKIPDMLPGLAWYLIEIWKRNKFYDEPSPPPEVMQATANYKDETNIYKQFIQDMVIDKQNSTMSLSQVVSVFREWKKMEYPNTIINPRHIKQEFILLLGEPSDTKHWKNKCIKDMTIAD</sequence>
<reference evidence="5" key="1">
    <citation type="submission" date="2021-02" db="EMBL/GenBank/DDBJ databases">
        <title>Distinct virome patterns of the invasive cane toad (Rhinella marina) across its native and introduced ranges.</title>
        <authorList>
            <person name="Russo A.G."/>
            <person name="Harding E.F."/>
            <person name="Yan G.J."/>
            <person name="Selechnik D."/>
            <person name="Ducatez S."/>
            <person name="DeVore J.L."/>
            <person name="Zhou J."/>
            <person name="Sarma R.R."/>
            <person name="Lee Y.P."/>
            <person name="Richardson M.F."/>
            <person name="Shine R."/>
            <person name="Rollins L.A."/>
            <person name="White P.A."/>
        </authorList>
    </citation>
    <scope>NUCLEOTIDE SEQUENCE</scope>
</reference>
<dbReference type="Pfam" id="PF08706">
    <property type="entry name" value="D5_N"/>
    <property type="match status" value="1"/>
</dbReference>